<dbReference type="AlphaFoldDB" id="A0A9N8H0P1"/>
<dbReference type="Proteomes" id="UP000834611">
    <property type="component" value="Unassembled WGS sequence"/>
</dbReference>
<dbReference type="EMBL" id="CAHPSF010000011">
    <property type="protein sequence ID" value="CAB5709507.1"/>
    <property type="molecule type" value="Genomic_DNA"/>
</dbReference>
<evidence type="ECO:0000313" key="1">
    <source>
        <dbReference type="EMBL" id="CAB5709507.1"/>
    </source>
</evidence>
<comment type="caution">
    <text evidence="1">The sequence shown here is derived from an EMBL/GenBank/DDBJ whole genome shotgun (WGS) entry which is preliminary data.</text>
</comment>
<gene>
    <name evidence="1" type="ORF">GHA_03428</name>
</gene>
<proteinExistence type="predicted"/>
<reference evidence="1" key="1">
    <citation type="submission" date="2020-05" db="EMBL/GenBank/DDBJ databases">
        <authorList>
            <person name="Delgado-Blas J."/>
        </authorList>
    </citation>
    <scope>NUCLEOTIDE SEQUENCE</scope>
    <source>
        <strain evidence="1">BB1453</strain>
    </source>
</reference>
<accession>A0A9N8H0P1</accession>
<organism evidence="1 2">
    <name type="scientific">Providencia rettgeri</name>
    <dbReference type="NCBI Taxonomy" id="587"/>
    <lineage>
        <taxon>Bacteria</taxon>
        <taxon>Pseudomonadati</taxon>
        <taxon>Pseudomonadota</taxon>
        <taxon>Gammaproteobacteria</taxon>
        <taxon>Enterobacterales</taxon>
        <taxon>Morganellaceae</taxon>
        <taxon>Providencia</taxon>
    </lineage>
</organism>
<sequence>MNAKQKHAKQQIFTLLRESEMTEQQVELLFADWKFKQQCEKTNRILHQVNARGTYAFT</sequence>
<name>A0A9N8H0P1_PRORE</name>
<protein>
    <submittedName>
        <fullName evidence="1">Uncharacterized protein</fullName>
    </submittedName>
</protein>
<dbReference type="RefSeq" id="WP_165568302.1">
    <property type="nucleotide sequence ID" value="NZ_CAHPRV010000002.1"/>
</dbReference>
<evidence type="ECO:0000313" key="2">
    <source>
        <dbReference type="Proteomes" id="UP000834611"/>
    </source>
</evidence>